<keyword evidence="4" id="KW-1185">Reference proteome</keyword>
<evidence type="ECO:0000256" key="1">
    <source>
        <dbReference type="SAM" id="MobiDB-lite"/>
    </source>
</evidence>
<feature type="transmembrane region" description="Helical" evidence="2">
    <location>
        <begin position="101"/>
        <end position="119"/>
    </location>
</feature>
<reference evidence="3" key="2">
    <citation type="submission" date="2020-11" db="EMBL/GenBank/DDBJ databases">
        <authorList>
            <person name="McCartney M.A."/>
            <person name="Auch B."/>
            <person name="Kono T."/>
            <person name="Mallez S."/>
            <person name="Becker A."/>
            <person name="Gohl D.M."/>
            <person name="Silverstein K.A.T."/>
            <person name="Koren S."/>
            <person name="Bechman K.B."/>
            <person name="Herman A."/>
            <person name="Abrahante J.E."/>
            <person name="Garbe J."/>
        </authorList>
    </citation>
    <scope>NUCLEOTIDE SEQUENCE</scope>
    <source>
        <strain evidence="3">Duluth1</strain>
        <tissue evidence="3">Whole animal</tissue>
    </source>
</reference>
<feature type="compositionally biased region" description="Polar residues" evidence="1">
    <location>
        <begin position="1"/>
        <end position="11"/>
    </location>
</feature>
<gene>
    <name evidence="3" type="ORF">DPMN_089483</name>
</gene>
<dbReference type="Proteomes" id="UP000828390">
    <property type="component" value="Unassembled WGS sequence"/>
</dbReference>
<name>A0A9D4KYD8_DREPO</name>
<evidence type="ECO:0000313" key="4">
    <source>
        <dbReference type="Proteomes" id="UP000828390"/>
    </source>
</evidence>
<reference evidence="3" key="1">
    <citation type="journal article" date="2019" name="bioRxiv">
        <title>The Genome of the Zebra Mussel, Dreissena polymorpha: A Resource for Invasive Species Research.</title>
        <authorList>
            <person name="McCartney M.A."/>
            <person name="Auch B."/>
            <person name="Kono T."/>
            <person name="Mallez S."/>
            <person name="Zhang Y."/>
            <person name="Obille A."/>
            <person name="Becker A."/>
            <person name="Abrahante J.E."/>
            <person name="Garbe J."/>
            <person name="Badalamenti J.P."/>
            <person name="Herman A."/>
            <person name="Mangelson H."/>
            <person name="Liachko I."/>
            <person name="Sullivan S."/>
            <person name="Sone E.D."/>
            <person name="Koren S."/>
            <person name="Silverstein K.A.T."/>
            <person name="Beckman K.B."/>
            <person name="Gohl D.M."/>
        </authorList>
    </citation>
    <scope>NUCLEOTIDE SEQUENCE</scope>
    <source>
        <strain evidence="3">Duluth1</strain>
        <tissue evidence="3">Whole animal</tissue>
    </source>
</reference>
<proteinExistence type="predicted"/>
<keyword evidence="2" id="KW-0472">Membrane</keyword>
<evidence type="ECO:0000313" key="3">
    <source>
        <dbReference type="EMBL" id="KAH3847166.1"/>
    </source>
</evidence>
<comment type="caution">
    <text evidence="3">The sequence shown here is derived from an EMBL/GenBank/DDBJ whole genome shotgun (WGS) entry which is preliminary data.</text>
</comment>
<evidence type="ECO:0000256" key="2">
    <source>
        <dbReference type="SAM" id="Phobius"/>
    </source>
</evidence>
<keyword evidence="2" id="KW-1133">Transmembrane helix</keyword>
<sequence length="120" mass="13489">MNGKQNVTSRVLTRKNAPPRGGHVFPPTGIIFAFVQDIIGMNLLTEFNENRTINVKTREKCSAPWQPCFSSKNWKINVASRVLTRKNAQPPGGHVFQQNSILFLLVQYIIGMNLLPIISL</sequence>
<feature type="region of interest" description="Disordered" evidence="1">
    <location>
        <begin position="1"/>
        <end position="20"/>
    </location>
</feature>
<accession>A0A9D4KYD8</accession>
<protein>
    <submittedName>
        <fullName evidence="3">Uncharacterized protein</fullName>
    </submittedName>
</protein>
<keyword evidence="2" id="KW-0812">Transmembrane</keyword>
<organism evidence="3 4">
    <name type="scientific">Dreissena polymorpha</name>
    <name type="common">Zebra mussel</name>
    <name type="synonym">Mytilus polymorpha</name>
    <dbReference type="NCBI Taxonomy" id="45954"/>
    <lineage>
        <taxon>Eukaryota</taxon>
        <taxon>Metazoa</taxon>
        <taxon>Spiralia</taxon>
        <taxon>Lophotrochozoa</taxon>
        <taxon>Mollusca</taxon>
        <taxon>Bivalvia</taxon>
        <taxon>Autobranchia</taxon>
        <taxon>Heteroconchia</taxon>
        <taxon>Euheterodonta</taxon>
        <taxon>Imparidentia</taxon>
        <taxon>Neoheterodontei</taxon>
        <taxon>Myida</taxon>
        <taxon>Dreissenoidea</taxon>
        <taxon>Dreissenidae</taxon>
        <taxon>Dreissena</taxon>
    </lineage>
</organism>
<dbReference type="AlphaFoldDB" id="A0A9D4KYD8"/>
<dbReference type="EMBL" id="JAIWYP010000003">
    <property type="protein sequence ID" value="KAH3847166.1"/>
    <property type="molecule type" value="Genomic_DNA"/>
</dbReference>